<accession>A0ABP4FLR1</accession>
<name>A0ABP4FLR1_9ACTN</name>
<dbReference type="Gene3D" id="3.40.50.300">
    <property type="entry name" value="P-loop containing nucleotide triphosphate hydrolases"/>
    <property type="match status" value="1"/>
</dbReference>
<sequence>MDDLTATAAALRALPPSCGPVRLIGVDGHAGSGKSTFAARLAAELDGAPVLRLDDIATHEELFAWTGRLSAQVLEPLARGATARYAPYDWTLRRFRAPRTLPPAPLVVIEGVGAGRRALRPRLARLLWMDRGAEESWARGRRRDGPGQAAFWDGWTPAETRHFATDPSLPYADALIRERREGYEVLPGPLTTASTDQAIT</sequence>
<dbReference type="InterPro" id="IPR027417">
    <property type="entry name" value="P-loop_NTPase"/>
</dbReference>
<dbReference type="Proteomes" id="UP001501371">
    <property type="component" value="Unassembled WGS sequence"/>
</dbReference>
<comment type="caution">
    <text evidence="1">The sequence shown here is derived from an EMBL/GenBank/DDBJ whole genome shotgun (WGS) entry which is preliminary data.</text>
</comment>
<protein>
    <recommendedName>
        <fullName evidence="3">Uridine kinase</fullName>
    </recommendedName>
</protein>
<keyword evidence="2" id="KW-1185">Reference proteome</keyword>
<dbReference type="RefSeq" id="WP_344277519.1">
    <property type="nucleotide sequence ID" value="NZ_BAAAKV010000031.1"/>
</dbReference>
<dbReference type="SUPFAM" id="SSF52540">
    <property type="entry name" value="P-loop containing nucleoside triphosphate hydrolases"/>
    <property type="match status" value="1"/>
</dbReference>
<proteinExistence type="predicted"/>
<dbReference type="EMBL" id="BAAAKV010000031">
    <property type="protein sequence ID" value="GAA1176143.1"/>
    <property type="molecule type" value="Genomic_DNA"/>
</dbReference>
<evidence type="ECO:0008006" key="3">
    <source>
        <dbReference type="Google" id="ProtNLM"/>
    </source>
</evidence>
<gene>
    <name evidence="1" type="ORF">GCM10009654_36670</name>
</gene>
<evidence type="ECO:0000313" key="2">
    <source>
        <dbReference type="Proteomes" id="UP001501371"/>
    </source>
</evidence>
<reference evidence="2" key="1">
    <citation type="journal article" date="2019" name="Int. J. Syst. Evol. Microbiol.">
        <title>The Global Catalogue of Microorganisms (GCM) 10K type strain sequencing project: providing services to taxonomists for standard genome sequencing and annotation.</title>
        <authorList>
            <consortium name="The Broad Institute Genomics Platform"/>
            <consortium name="The Broad Institute Genome Sequencing Center for Infectious Disease"/>
            <person name="Wu L."/>
            <person name="Ma J."/>
        </authorList>
    </citation>
    <scope>NUCLEOTIDE SEQUENCE [LARGE SCALE GENOMIC DNA]</scope>
    <source>
        <strain evidence="2">JCM 12696</strain>
    </source>
</reference>
<organism evidence="1 2">
    <name type="scientific">Streptomyces hebeiensis</name>
    <dbReference type="NCBI Taxonomy" id="229486"/>
    <lineage>
        <taxon>Bacteria</taxon>
        <taxon>Bacillati</taxon>
        <taxon>Actinomycetota</taxon>
        <taxon>Actinomycetes</taxon>
        <taxon>Kitasatosporales</taxon>
        <taxon>Streptomycetaceae</taxon>
        <taxon>Streptomyces</taxon>
    </lineage>
</organism>
<evidence type="ECO:0000313" key="1">
    <source>
        <dbReference type="EMBL" id="GAA1176143.1"/>
    </source>
</evidence>